<evidence type="ECO:0000256" key="10">
    <source>
        <dbReference type="SAM" id="MobiDB-lite"/>
    </source>
</evidence>
<dbReference type="EMBL" id="GGMR01018234">
    <property type="protein sequence ID" value="MBY30853.1"/>
    <property type="molecule type" value="Transcribed_RNA"/>
</dbReference>
<feature type="compositionally biased region" description="Basic and acidic residues" evidence="10">
    <location>
        <begin position="293"/>
        <end position="305"/>
    </location>
</feature>
<dbReference type="InterPro" id="IPR040468">
    <property type="entry name" value="TRAF3IP1_N"/>
</dbReference>
<dbReference type="GO" id="GO:0042073">
    <property type="term" value="P:intraciliary transport"/>
    <property type="evidence" value="ECO:0007669"/>
    <property type="project" value="TreeGrafter"/>
</dbReference>
<feature type="region of interest" description="Disordered" evidence="10">
    <location>
        <begin position="165"/>
        <end position="192"/>
    </location>
</feature>
<evidence type="ECO:0000313" key="13">
    <source>
        <dbReference type="EMBL" id="MBY30853.1"/>
    </source>
</evidence>
<evidence type="ECO:0000256" key="4">
    <source>
        <dbReference type="ARBA" id="ARBA00022794"/>
    </source>
</evidence>
<dbReference type="GO" id="GO:0005930">
    <property type="term" value="C:axoneme"/>
    <property type="evidence" value="ECO:0007669"/>
    <property type="project" value="UniProtKB-SubCell"/>
</dbReference>
<keyword evidence="7" id="KW-0966">Cell projection</keyword>
<dbReference type="InterPro" id="IPR042576">
    <property type="entry name" value="TRAF3IP1_N_sf"/>
</dbReference>
<feature type="compositionally biased region" description="Basic and acidic residues" evidence="10">
    <location>
        <begin position="238"/>
        <end position="269"/>
    </location>
</feature>
<keyword evidence="4" id="KW-0970">Cilium biogenesis/degradation</keyword>
<dbReference type="InterPro" id="IPR041476">
    <property type="entry name" value="TRAF3IP1_C"/>
</dbReference>
<evidence type="ECO:0000259" key="12">
    <source>
        <dbReference type="Pfam" id="PF17749"/>
    </source>
</evidence>
<feature type="compositionally biased region" description="Basic and acidic residues" evidence="10">
    <location>
        <begin position="165"/>
        <end position="179"/>
    </location>
</feature>
<dbReference type="GO" id="GO:0060271">
    <property type="term" value="P:cilium assembly"/>
    <property type="evidence" value="ECO:0007669"/>
    <property type="project" value="TreeGrafter"/>
</dbReference>
<dbReference type="GO" id="GO:0048731">
    <property type="term" value="P:system development"/>
    <property type="evidence" value="ECO:0007669"/>
    <property type="project" value="UniProtKB-ARBA"/>
</dbReference>
<organism evidence="13">
    <name type="scientific">Schizaphis graminum</name>
    <name type="common">Green bug aphid</name>
    <dbReference type="NCBI Taxonomy" id="13262"/>
    <lineage>
        <taxon>Eukaryota</taxon>
        <taxon>Metazoa</taxon>
        <taxon>Ecdysozoa</taxon>
        <taxon>Arthropoda</taxon>
        <taxon>Hexapoda</taxon>
        <taxon>Insecta</taxon>
        <taxon>Pterygota</taxon>
        <taxon>Neoptera</taxon>
        <taxon>Paraneoptera</taxon>
        <taxon>Hemiptera</taxon>
        <taxon>Sternorrhyncha</taxon>
        <taxon>Aphidomorpha</taxon>
        <taxon>Aphidoidea</taxon>
        <taxon>Aphididae</taxon>
        <taxon>Aphidini</taxon>
        <taxon>Schizaphis</taxon>
    </lineage>
</organism>
<dbReference type="Pfam" id="PF17749">
    <property type="entry name" value="MIP-T3_C"/>
    <property type="match status" value="1"/>
</dbReference>
<accession>A0A2S2PN62</accession>
<evidence type="ECO:0000259" key="11">
    <source>
        <dbReference type="Pfam" id="PF10243"/>
    </source>
</evidence>
<dbReference type="Pfam" id="PF10243">
    <property type="entry name" value="MIP-T3"/>
    <property type="match status" value="1"/>
</dbReference>
<evidence type="ECO:0000256" key="9">
    <source>
        <dbReference type="ARBA" id="ARBA00070492"/>
    </source>
</evidence>
<evidence type="ECO:0000256" key="5">
    <source>
        <dbReference type="ARBA" id="ARBA00023054"/>
    </source>
</evidence>
<dbReference type="AlphaFoldDB" id="A0A2S2PN62"/>
<dbReference type="InterPro" id="IPR018799">
    <property type="entry name" value="TRAF3IP1"/>
</dbReference>
<dbReference type="FunFam" id="1.10.418.50:FF:000001">
    <property type="entry name" value="TRAF3-interacting protein 1 isoform X1"/>
    <property type="match status" value="1"/>
</dbReference>
<dbReference type="GO" id="GO:0036064">
    <property type="term" value="C:ciliary basal body"/>
    <property type="evidence" value="ECO:0007669"/>
    <property type="project" value="TreeGrafter"/>
</dbReference>
<dbReference type="PANTHER" id="PTHR31363:SF0">
    <property type="entry name" value="TRAF3-INTERACTING PROTEIN 1"/>
    <property type="match status" value="1"/>
</dbReference>
<feature type="domain" description="TRAF3-interacting protein 1 N-terminal" evidence="11">
    <location>
        <begin position="10"/>
        <end position="115"/>
    </location>
</feature>
<gene>
    <name evidence="13" type="primary">Traf3ip1</name>
    <name evidence="13" type="ORF">g.151692</name>
</gene>
<evidence type="ECO:0000256" key="7">
    <source>
        <dbReference type="ARBA" id="ARBA00023273"/>
    </source>
</evidence>
<dbReference type="GO" id="GO:0070507">
    <property type="term" value="P:regulation of microtubule cytoskeleton organization"/>
    <property type="evidence" value="ECO:0007669"/>
    <property type="project" value="TreeGrafter"/>
</dbReference>
<dbReference type="GO" id="GO:0048513">
    <property type="term" value="P:animal organ development"/>
    <property type="evidence" value="ECO:0007669"/>
    <property type="project" value="UniProtKB-ARBA"/>
</dbReference>
<keyword evidence="3" id="KW-0963">Cytoplasm</keyword>
<evidence type="ECO:0000256" key="8">
    <source>
        <dbReference type="ARBA" id="ARBA00043971"/>
    </source>
</evidence>
<evidence type="ECO:0000256" key="3">
    <source>
        <dbReference type="ARBA" id="ARBA00022490"/>
    </source>
</evidence>
<name>A0A2S2PN62_SCHGA</name>
<sequence>MTDSINKELVKQVQLSLSKYINKPQLTEKLLNKPPFKFLHDIVTNVIQSTGYLTGVFTDEEMISTNVTTKETKIKFLEKLITAIQSTTNKTISARPSKIVAGLEVTKTLELLIAIVFGIETKNKEVKEQNSANTKTKKPETTKINQNKTKLLEKTKSIEKKVKENIDHDSQKKIQKSDSMESSVAKNDESNIIEMDTTTKPVGEFTVKPVDEEIKSIVDSSVKTEELNENKLQSTFKSKLEKKDTESLEKTNSEENSLRKLSETHDISKPLRPKSSRPPAPNRRPQSNTYAEIPKHSDNFFSKNDDKINDIDDNIVTIEVLSDNKSNYDSYTQEDGQGHLVSQILQTQIEFNTKKKTDSSKIEWEGKSAKDQEMLTKEMDTIRQFIQDITKSANPLSKLINNMQENIDQMNRELNYWKNFTEKTNEKLDIQQRLAEEKIKPMVMLLEKLTTEVKDELEMMDYCKANIMKNKSHINFLVSERFMLKSN</sequence>
<dbReference type="PANTHER" id="PTHR31363">
    <property type="entry name" value="TRAF3-INTERACTING PROTEIN 1"/>
    <property type="match status" value="1"/>
</dbReference>
<evidence type="ECO:0000256" key="1">
    <source>
        <dbReference type="ARBA" id="ARBA00004120"/>
    </source>
</evidence>
<reference evidence="13" key="1">
    <citation type="submission" date="2018-04" db="EMBL/GenBank/DDBJ databases">
        <title>Transcriptome of Schizaphis graminum biotype I.</title>
        <authorList>
            <person name="Scully E.D."/>
            <person name="Geib S.M."/>
            <person name="Palmer N.A."/>
            <person name="Koch K."/>
            <person name="Bradshaw J."/>
            <person name="Heng-Moss T."/>
            <person name="Sarath G."/>
        </authorList>
    </citation>
    <scope>NUCLEOTIDE SEQUENCE</scope>
</reference>
<evidence type="ECO:0000256" key="6">
    <source>
        <dbReference type="ARBA" id="ARBA00023212"/>
    </source>
</evidence>
<feature type="domain" description="TRAF3-interacting protein 1 C-terminal" evidence="12">
    <location>
        <begin position="333"/>
        <end position="480"/>
    </location>
</feature>
<feature type="region of interest" description="Disordered" evidence="10">
    <location>
        <begin position="238"/>
        <end position="305"/>
    </location>
</feature>
<evidence type="ECO:0000256" key="2">
    <source>
        <dbReference type="ARBA" id="ARBA00004430"/>
    </source>
</evidence>
<proteinExistence type="inferred from homology"/>
<dbReference type="Gene3D" id="1.10.418.50">
    <property type="entry name" value="Microtubule-binding protein MIP-T3"/>
    <property type="match status" value="1"/>
</dbReference>
<comment type="subcellular location">
    <subcellularLocation>
        <location evidence="2">Cytoplasm</location>
        <location evidence="2">Cytoskeleton</location>
        <location evidence="2">Cilium axoneme</location>
    </subcellularLocation>
    <subcellularLocation>
        <location evidence="1">Cytoplasm</location>
        <location evidence="1">Cytoskeleton</location>
        <location evidence="1">Cilium basal body</location>
    </subcellularLocation>
</comment>
<keyword evidence="5" id="KW-0175">Coiled coil</keyword>
<comment type="similarity">
    <text evidence="8">Belongs to the TRAF3IP1 family.</text>
</comment>
<protein>
    <recommendedName>
        <fullName evidence="9">TRAF3-interacting protein 1</fullName>
    </recommendedName>
</protein>
<dbReference type="GO" id="GO:0008017">
    <property type="term" value="F:microtubule binding"/>
    <property type="evidence" value="ECO:0007669"/>
    <property type="project" value="InterPro"/>
</dbReference>
<keyword evidence="6" id="KW-0206">Cytoskeleton</keyword>
<dbReference type="GO" id="GO:0030992">
    <property type="term" value="C:intraciliary transport particle B"/>
    <property type="evidence" value="ECO:0007669"/>
    <property type="project" value="TreeGrafter"/>
</dbReference>